<comment type="caution">
    <text evidence="1">The sequence shown here is derived from an EMBL/GenBank/DDBJ whole genome shotgun (WGS) entry which is preliminary data.</text>
</comment>
<name>A0AAD6QJS9_9ROSI</name>
<sequence>MKRRTRSVHDVKVGVAGNVTLTLATEGSN</sequence>
<accession>A0AAD6QJS9</accession>
<dbReference type="EMBL" id="JAQIZT010000007">
    <property type="protein sequence ID" value="KAJ6991688.1"/>
    <property type="molecule type" value="Genomic_DNA"/>
</dbReference>
<proteinExistence type="predicted"/>
<gene>
    <name evidence="1" type="ORF">NC653_019760</name>
</gene>
<reference evidence="1" key="1">
    <citation type="journal article" date="2023" name="Mol. Ecol. Resour.">
        <title>Chromosome-level genome assembly of a triploid poplar Populus alba 'Berolinensis'.</title>
        <authorList>
            <person name="Chen S."/>
            <person name="Yu Y."/>
            <person name="Wang X."/>
            <person name="Wang S."/>
            <person name="Zhang T."/>
            <person name="Zhou Y."/>
            <person name="He R."/>
            <person name="Meng N."/>
            <person name="Wang Y."/>
            <person name="Liu W."/>
            <person name="Liu Z."/>
            <person name="Liu J."/>
            <person name="Guo Q."/>
            <person name="Huang H."/>
            <person name="Sederoff R.R."/>
            <person name="Wang G."/>
            <person name="Qu G."/>
            <person name="Chen S."/>
        </authorList>
    </citation>
    <scope>NUCLEOTIDE SEQUENCE</scope>
    <source>
        <strain evidence="1">SC-2020</strain>
    </source>
</reference>
<dbReference type="AlphaFoldDB" id="A0AAD6QJS9"/>
<dbReference type="Proteomes" id="UP001164929">
    <property type="component" value="Chromosome 7"/>
</dbReference>
<protein>
    <submittedName>
        <fullName evidence="1">Uncharacterized protein</fullName>
    </submittedName>
</protein>
<evidence type="ECO:0000313" key="2">
    <source>
        <dbReference type="Proteomes" id="UP001164929"/>
    </source>
</evidence>
<organism evidence="1 2">
    <name type="scientific">Populus alba x Populus x berolinensis</name>
    <dbReference type="NCBI Taxonomy" id="444605"/>
    <lineage>
        <taxon>Eukaryota</taxon>
        <taxon>Viridiplantae</taxon>
        <taxon>Streptophyta</taxon>
        <taxon>Embryophyta</taxon>
        <taxon>Tracheophyta</taxon>
        <taxon>Spermatophyta</taxon>
        <taxon>Magnoliopsida</taxon>
        <taxon>eudicotyledons</taxon>
        <taxon>Gunneridae</taxon>
        <taxon>Pentapetalae</taxon>
        <taxon>rosids</taxon>
        <taxon>fabids</taxon>
        <taxon>Malpighiales</taxon>
        <taxon>Salicaceae</taxon>
        <taxon>Saliceae</taxon>
        <taxon>Populus</taxon>
    </lineage>
</organism>
<evidence type="ECO:0000313" key="1">
    <source>
        <dbReference type="EMBL" id="KAJ6991688.1"/>
    </source>
</evidence>
<keyword evidence="2" id="KW-1185">Reference proteome</keyword>